<evidence type="ECO:0000256" key="8">
    <source>
        <dbReference type="SAM" id="Phobius"/>
    </source>
</evidence>
<evidence type="ECO:0000256" key="7">
    <source>
        <dbReference type="ARBA" id="ARBA00023136"/>
    </source>
</evidence>
<name>A0A6P2CM45_9LACO</name>
<dbReference type="GO" id="GO:0008233">
    <property type="term" value="F:peptidase activity"/>
    <property type="evidence" value="ECO:0007669"/>
    <property type="project" value="UniProtKB-KW"/>
</dbReference>
<dbReference type="NCBIfam" id="TIGR04178">
    <property type="entry name" value="exo_archaeo"/>
    <property type="match status" value="1"/>
</dbReference>
<feature type="transmembrane region" description="Helical" evidence="8">
    <location>
        <begin position="153"/>
        <end position="175"/>
    </location>
</feature>
<evidence type="ECO:0000256" key="3">
    <source>
        <dbReference type="ARBA" id="ARBA00022670"/>
    </source>
</evidence>
<keyword evidence="3" id="KW-0645">Protease</keyword>
<evidence type="ECO:0000313" key="9">
    <source>
        <dbReference type="EMBL" id="TYC47085.1"/>
    </source>
</evidence>
<evidence type="ECO:0000256" key="6">
    <source>
        <dbReference type="ARBA" id="ARBA00022989"/>
    </source>
</evidence>
<protein>
    <submittedName>
        <fullName evidence="9">Exosortase family protein XrtG</fullName>
    </submittedName>
</protein>
<dbReference type="Pfam" id="PF09721">
    <property type="entry name" value="Exosortase_EpsH"/>
    <property type="match status" value="1"/>
</dbReference>
<evidence type="ECO:0000256" key="2">
    <source>
        <dbReference type="ARBA" id="ARBA00022475"/>
    </source>
</evidence>
<evidence type="ECO:0000313" key="10">
    <source>
        <dbReference type="Proteomes" id="UP000442244"/>
    </source>
</evidence>
<dbReference type="AlphaFoldDB" id="A0A6P2CM45"/>
<keyword evidence="10" id="KW-1185">Reference proteome</keyword>
<feature type="transmembrane region" description="Helical" evidence="8">
    <location>
        <begin position="92"/>
        <end position="111"/>
    </location>
</feature>
<dbReference type="OrthoDB" id="1915311at2"/>
<keyword evidence="5" id="KW-0378">Hydrolase</keyword>
<comment type="subcellular location">
    <subcellularLocation>
        <location evidence="1">Cell membrane</location>
        <topology evidence="1">Multi-pass membrane protein</topology>
    </subcellularLocation>
</comment>
<sequence>MNIFLLIGVLIWLYTLSVFKRAKLPAFYFIVGSIGLFFILFFMSKPYFIWIMVRAVSIGLSIIVQPFNLASISSDYGLIAITHGFNSMTMSIDYECSGVIETAAFWGLLTFYPMYKSKGKVALALYGLVWIYTANIIRLTLIVLIVHNFGTEYFFLAHSIIGRIVFYILVVLFYYRVFTYTYLSKNKEEV</sequence>
<evidence type="ECO:0000256" key="1">
    <source>
        <dbReference type="ARBA" id="ARBA00004651"/>
    </source>
</evidence>
<reference evidence="9 10" key="1">
    <citation type="submission" date="2019-01" db="EMBL/GenBank/DDBJ databases">
        <title>Leuconostoc litchii sp. nov., a novel lactic acid bacterium isolated from lychee.</title>
        <authorList>
            <person name="Wang L.-T."/>
        </authorList>
    </citation>
    <scope>NUCLEOTIDE SEQUENCE [LARGE SCALE GENOMIC DNA]</scope>
    <source>
        <strain evidence="9 10">MB7</strain>
    </source>
</reference>
<dbReference type="EMBL" id="SDGY01000001">
    <property type="protein sequence ID" value="TYC47085.1"/>
    <property type="molecule type" value="Genomic_DNA"/>
</dbReference>
<comment type="caution">
    <text evidence="9">The sequence shown here is derived from an EMBL/GenBank/DDBJ whole genome shotgun (WGS) entry which is preliminary data.</text>
</comment>
<dbReference type="GO" id="GO:0005886">
    <property type="term" value="C:plasma membrane"/>
    <property type="evidence" value="ECO:0007669"/>
    <property type="project" value="UniProtKB-SubCell"/>
</dbReference>
<keyword evidence="6 8" id="KW-1133">Transmembrane helix</keyword>
<feature type="transmembrane region" description="Helical" evidence="8">
    <location>
        <begin position="123"/>
        <end position="147"/>
    </location>
</feature>
<organism evidence="9 10">
    <name type="scientific">Leuconostoc litchii</name>
    <dbReference type="NCBI Taxonomy" id="1981069"/>
    <lineage>
        <taxon>Bacteria</taxon>
        <taxon>Bacillati</taxon>
        <taxon>Bacillota</taxon>
        <taxon>Bacilli</taxon>
        <taxon>Lactobacillales</taxon>
        <taxon>Lactobacillaceae</taxon>
        <taxon>Leuconostoc</taxon>
    </lineage>
</organism>
<feature type="transmembrane region" description="Helical" evidence="8">
    <location>
        <begin position="51"/>
        <end position="72"/>
    </location>
</feature>
<dbReference type="InterPro" id="IPR026392">
    <property type="entry name" value="Exo/Archaeosortase_dom"/>
</dbReference>
<evidence type="ECO:0000256" key="5">
    <source>
        <dbReference type="ARBA" id="ARBA00022801"/>
    </source>
</evidence>
<accession>A0A6P2CM45</accession>
<dbReference type="GO" id="GO:0006508">
    <property type="term" value="P:proteolysis"/>
    <property type="evidence" value="ECO:0007669"/>
    <property type="project" value="UniProtKB-KW"/>
</dbReference>
<dbReference type="Proteomes" id="UP000442244">
    <property type="component" value="Unassembled WGS sequence"/>
</dbReference>
<proteinExistence type="predicted"/>
<dbReference type="InterPro" id="IPR017541">
    <property type="entry name" value="Exosort-XrtG"/>
</dbReference>
<feature type="transmembrane region" description="Helical" evidence="8">
    <location>
        <begin position="27"/>
        <end position="44"/>
    </location>
</feature>
<keyword evidence="4 8" id="KW-0812">Transmembrane</keyword>
<dbReference type="NCBIfam" id="TIGR03110">
    <property type="entry name" value="exosort_Gpos"/>
    <property type="match status" value="1"/>
</dbReference>
<gene>
    <name evidence="9" type="primary">xrtG</name>
    <name evidence="9" type="ORF">ESZ47_02835</name>
</gene>
<keyword evidence="2" id="KW-1003">Cell membrane</keyword>
<evidence type="ECO:0000256" key="4">
    <source>
        <dbReference type="ARBA" id="ARBA00022692"/>
    </source>
</evidence>
<dbReference type="RefSeq" id="WP_148604548.1">
    <property type="nucleotide sequence ID" value="NZ_BSUV01000001.1"/>
</dbReference>
<dbReference type="InterPro" id="IPR019127">
    <property type="entry name" value="Exosortase"/>
</dbReference>
<keyword evidence="7 8" id="KW-0472">Membrane</keyword>